<evidence type="ECO:0000256" key="3">
    <source>
        <dbReference type="ARBA" id="ARBA00023277"/>
    </source>
</evidence>
<sequence>MLAMWKSAAILATFLNVAATETAPPGPTSFISPGNPILYNGTYFSADPAPFVYNDTLYILCGRDEATARDNDFIMKEWQVLKTSDPATGEWTHYPAIAKPNGVFKWAGEERAYASQIVPGKNGKFYMYSPVFQARTSDKDPFAVGVAISDTPVGPWKDLHPAGPVLSQTVPPPGNTIQNIDPTVLIDTDGKIYIYWGTFGQLRAYELNSDMITPKASTLKTFELPGFFEAAWLMKRNDTYYLLYAANTAGPESPCTPTSYHACQAYATASSPLGPWTYGGVLLDIVSSTTSHSGAVEFKGQWYLAYHTADAIGSTHFRRSVALDKLDFDDSTSPPTIKKVIQTHRPQPPPAPTRNIAPKAVAKSEQPVPIQYWIKAVNDGRVRKDPLPPEYWSSYDGDLSPASATLTLTWPSEVTISGTAIAFFADQQPGASIGVAPPKAWHLEYLDARGSWVKIAASYSTKVSDTPAEISFGKEIKTTSVKAVFTASGGTKKAGVGVKEWFVYAPTAQ</sequence>
<dbReference type="Pfam" id="PF04616">
    <property type="entry name" value="Glyco_hydro_43"/>
    <property type="match status" value="1"/>
</dbReference>
<dbReference type="SUPFAM" id="SSF75005">
    <property type="entry name" value="Arabinanase/levansucrase/invertase"/>
    <property type="match status" value="1"/>
</dbReference>
<dbReference type="STRING" id="50376.A0A517LQX4"/>
<dbReference type="AlphaFoldDB" id="A0A517LQX4"/>
<dbReference type="OrthoDB" id="5211809at2759"/>
<dbReference type="PANTHER" id="PTHR43772:SF2">
    <property type="entry name" value="PUTATIVE (AFU_ORTHOLOGUE AFUA_2G04480)-RELATED"/>
    <property type="match status" value="1"/>
</dbReference>
<dbReference type="CDD" id="cd08990">
    <property type="entry name" value="GH43_AXH_like"/>
    <property type="match status" value="1"/>
</dbReference>
<keyword evidence="4 6" id="KW-0326">Glycosidase</keyword>
<dbReference type="GO" id="GO:0005975">
    <property type="term" value="P:carbohydrate metabolic process"/>
    <property type="evidence" value="ECO:0007669"/>
    <property type="project" value="InterPro"/>
</dbReference>
<protein>
    <recommendedName>
        <fullName evidence="10">Beta-xylosidase C-terminal Concanavalin A-like domain-containing protein</fullName>
    </recommendedName>
</protein>
<keyword evidence="7" id="KW-0732">Signal</keyword>
<gene>
    <name evidence="8" type="ORF">FKW77_003146</name>
</gene>
<dbReference type="EMBL" id="CP042203">
    <property type="protein sequence ID" value="QDS78042.1"/>
    <property type="molecule type" value="Genomic_DNA"/>
</dbReference>
<dbReference type="InterPro" id="IPR052176">
    <property type="entry name" value="Glycosyl_Hydrlase_43_Enz"/>
</dbReference>
<feature type="chain" id="PRO_5022050934" description="Beta-xylosidase C-terminal Concanavalin A-like domain-containing protein" evidence="7">
    <location>
        <begin position="20"/>
        <end position="509"/>
    </location>
</feature>
<dbReference type="InterPro" id="IPR023296">
    <property type="entry name" value="Glyco_hydro_beta-prop_sf"/>
</dbReference>
<dbReference type="Gene3D" id="2.60.120.260">
    <property type="entry name" value="Galactose-binding domain-like"/>
    <property type="match status" value="1"/>
</dbReference>
<evidence type="ECO:0000256" key="7">
    <source>
        <dbReference type="SAM" id="SignalP"/>
    </source>
</evidence>
<keyword evidence="2 6" id="KW-0378">Hydrolase</keyword>
<evidence type="ECO:0000313" key="8">
    <source>
        <dbReference type="EMBL" id="QDS78042.1"/>
    </source>
</evidence>
<evidence type="ECO:0000256" key="2">
    <source>
        <dbReference type="ARBA" id="ARBA00022801"/>
    </source>
</evidence>
<dbReference type="PANTHER" id="PTHR43772">
    <property type="entry name" value="ENDO-1,4-BETA-XYLANASE"/>
    <property type="match status" value="1"/>
</dbReference>
<keyword evidence="3" id="KW-0119">Carbohydrate metabolism</keyword>
<dbReference type="InterPro" id="IPR006710">
    <property type="entry name" value="Glyco_hydro_43"/>
</dbReference>
<organism evidence="8 9">
    <name type="scientific">Venturia effusa</name>
    <dbReference type="NCBI Taxonomy" id="50376"/>
    <lineage>
        <taxon>Eukaryota</taxon>
        <taxon>Fungi</taxon>
        <taxon>Dikarya</taxon>
        <taxon>Ascomycota</taxon>
        <taxon>Pezizomycotina</taxon>
        <taxon>Dothideomycetes</taxon>
        <taxon>Pleosporomycetidae</taxon>
        <taxon>Venturiales</taxon>
        <taxon>Venturiaceae</taxon>
        <taxon>Venturia</taxon>
    </lineage>
</organism>
<evidence type="ECO:0000256" key="6">
    <source>
        <dbReference type="RuleBase" id="RU361187"/>
    </source>
</evidence>
<evidence type="ECO:0000256" key="1">
    <source>
        <dbReference type="ARBA" id="ARBA00009865"/>
    </source>
</evidence>
<evidence type="ECO:0000313" key="9">
    <source>
        <dbReference type="Proteomes" id="UP000316270"/>
    </source>
</evidence>
<evidence type="ECO:0000256" key="5">
    <source>
        <dbReference type="PIRSR" id="PIRSR606710-2"/>
    </source>
</evidence>
<dbReference type="GO" id="GO:0004553">
    <property type="term" value="F:hydrolase activity, hydrolyzing O-glycosyl compounds"/>
    <property type="evidence" value="ECO:0007669"/>
    <property type="project" value="InterPro"/>
</dbReference>
<evidence type="ECO:0000256" key="4">
    <source>
        <dbReference type="ARBA" id="ARBA00023295"/>
    </source>
</evidence>
<feature type="signal peptide" evidence="7">
    <location>
        <begin position="1"/>
        <end position="19"/>
    </location>
</feature>
<feature type="site" description="Important for catalytic activity, responsible for pKa modulation of the active site Glu and correct orientation of both the proton donor and substrate" evidence="5">
    <location>
        <position position="181"/>
    </location>
</feature>
<reference evidence="8 9" key="1">
    <citation type="submission" date="2019-07" db="EMBL/GenBank/DDBJ databases">
        <title>Finished genome of Venturia effusa.</title>
        <authorList>
            <person name="Young C.A."/>
            <person name="Cox M.P."/>
            <person name="Ganley A.R.D."/>
            <person name="David W.J."/>
        </authorList>
    </citation>
    <scope>NUCLEOTIDE SEQUENCE [LARGE SCALE GENOMIC DNA]</scope>
    <source>
        <strain evidence="9">albino</strain>
    </source>
</reference>
<proteinExistence type="inferred from homology"/>
<comment type="similarity">
    <text evidence="1 6">Belongs to the glycosyl hydrolase 43 family.</text>
</comment>
<dbReference type="Gene3D" id="2.115.10.20">
    <property type="entry name" value="Glycosyl hydrolase domain, family 43"/>
    <property type="match status" value="1"/>
</dbReference>
<keyword evidence="9" id="KW-1185">Reference proteome</keyword>
<dbReference type="Proteomes" id="UP000316270">
    <property type="component" value="Chromosome 19"/>
</dbReference>
<evidence type="ECO:0008006" key="10">
    <source>
        <dbReference type="Google" id="ProtNLM"/>
    </source>
</evidence>
<name>A0A517LQX4_9PEZI</name>
<accession>A0A517LQX4</accession>